<dbReference type="InterPro" id="IPR016169">
    <property type="entry name" value="FAD-bd_PCMH_sub2"/>
</dbReference>
<dbReference type="InterPro" id="IPR016171">
    <property type="entry name" value="Vanillyl_alc_oxidase_C-sub2"/>
</dbReference>
<dbReference type="InterPro" id="IPR006094">
    <property type="entry name" value="Oxid_FAD_bind_N"/>
</dbReference>
<dbReference type="SUPFAM" id="SSF56176">
    <property type="entry name" value="FAD-binding/transporter-associated domain-like"/>
    <property type="match status" value="1"/>
</dbReference>
<dbReference type="InterPro" id="IPR007173">
    <property type="entry name" value="ALO_C"/>
</dbReference>
<feature type="domain" description="FAD-binding PCMH-type" evidence="2">
    <location>
        <begin position="13"/>
        <end position="177"/>
    </location>
</feature>
<dbReference type="PROSITE" id="PS51387">
    <property type="entry name" value="FAD_PCMH"/>
    <property type="match status" value="1"/>
</dbReference>
<dbReference type="InterPro" id="IPR010031">
    <property type="entry name" value="FAD_lactone_oxidase-like"/>
</dbReference>
<sequence>MQGGTFRNWALRFANVPRKYALPTTRAQIVELIKRPGRLRVVGSGHSFNDGIVTDDTLVSLDNYSGVLRIDIDNQQLTFRAGTRVRDAVAIMLQHGLAFTALPSHDAQSLGGILSTDVHGTGKDWGFVSESVVGLTIVDGTGEIHRCGPDDDLFRAAIGGVGAVGIITEVTVQGVPRFAIDQQTSIQELAWVREHLDLLIAGHDHVSLYLFPYAEHCQVNTWDRTAADKTSGGELKEFLNISLDALLAAWVGNLLAYAGLLPLARHWSRLAYLLRRGTQLVMESNNAHNRTIYHLHQELEFTVDFEQVFEVCDRLLALYAELYRAGLPYLLLEVRFTPAGHDRTLIGAGQQRRCAWIDLICNDSEGFETYYAAAVELIKSVGGRPHLGKYTEGFDGNYLAGLYEPNYQRFLELVAQHDPDGKFSNAFTRRMFGTPIEVSSEHAA</sequence>
<dbReference type="InterPro" id="IPR036318">
    <property type="entry name" value="FAD-bd_PCMH-like_sf"/>
</dbReference>
<dbReference type="eggNOG" id="COG0277">
    <property type="taxonomic scope" value="Bacteria"/>
</dbReference>
<dbReference type="PANTHER" id="PTHR43762:SF1">
    <property type="entry name" value="D-ARABINONO-1,4-LACTONE OXIDASE"/>
    <property type="match status" value="1"/>
</dbReference>
<keyword evidence="1" id="KW-0560">Oxidoreductase</keyword>
<dbReference type="Gene3D" id="1.10.45.10">
    <property type="entry name" value="Vanillyl-alcohol Oxidase, Chain A, domain 4"/>
    <property type="match status" value="1"/>
</dbReference>
<keyword evidence="4" id="KW-1185">Reference proteome</keyword>
<reference evidence="3 4" key="1">
    <citation type="submission" date="2011-05" db="EMBL/GenBank/DDBJ databases">
        <title>Whole genome sequence of Microlunatus phosphovorus NM-1.</title>
        <authorList>
            <person name="Hosoyama A."/>
            <person name="Sasaki K."/>
            <person name="Harada T."/>
            <person name="Igarashi R."/>
            <person name="Kawakoshi A."/>
            <person name="Sasagawa M."/>
            <person name="Fukada J."/>
            <person name="Nakamura S."/>
            <person name="Katano Y."/>
            <person name="Hanada S."/>
            <person name="Kamagata Y."/>
            <person name="Nakamura N."/>
            <person name="Yamazaki S."/>
            <person name="Fujita N."/>
        </authorList>
    </citation>
    <scope>NUCLEOTIDE SEQUENCE [LARGE SCALE GENOMIC DNA]</scope>
    <source>
        <strain evidence="4">ATCC 700054 / DSM 10555 / JCM 9379 / NBRC 101784 / NCIMB 13414 / VKM Ac-1990 / NM-1</strain>
    </source>
</reference>
<dbReference type="Gene3D" id="3.30.465.10">
    <property type="match status" value="1"/>
</dbReference>
<dbReference type="Pfam" id="PF04030">
    <property type="entry name" value="ALO"/>
    <property type="match status" value="1"/>
</dbReference>
<dbReference type="GO" id="GO:0071949">
    <property type="term" value="F:FAD binding"/>
    <property type="evidence" value="ECO:0007669"/>
    <property type="project" value="InterPro"/>
</dbReference>
<dbReference type="Gene3D" id="3.30.70.2520">
    <property type="match status" value="1"/>
</dbReference>
<dbReference type="AlphaFoldDB" id="F5XLS2"/>
<gene>
    <name evidence="3" type="ordered locus">MLP_07870</name>
</gene>
<evidence type="ECO:0000313" key="4">
    <source>
        <dbReference type="Proteomes" id="UP000007947"/>
    </source>
</evidence>
<evidence type="ECO:0000313" key="3">
    <source>
        <dbReference type="EMBL" id="BAK33801.1"/>
    </source>
</evidence>
<dbReference type="Pfam" id="PF01565">
    <property type="entry name" value="FAD_binding_4"/>
    <property type="match status" value="1"/>
</dbReference>
<dbReference type="Gene3D" id="3.30.43.10">
    <property type="entry name" value="Uridine Diphospho-n-acetylenolpyruvylglucosamine Reductase, domain 2"/>
    <property type="match status" value="1"/>
</dbReference>
<name>F5XLS2_MICPN</name>
<protein>
    <submittedName>
        <fullName evidence="3">Putative oxidoreductase</fullName>
    </submittedName>
</protein>
<dbReference type="Proteomes" id="UP000007947">
    <property type="component" value="Chromosome"/>
</dbReference>
<evidence type="ECO:0000256" key="1">
    <source>
        <dbReference type="ARBA" id="ARBA00023002"/>
    </source>
</evidence>
<accession>F5XLS2</accession>
<dbReference type="KEGG" id="mph:MLP_07870"/>
<dbReference type="PANTHER" id="PTHR43762">
    <property type="entry name" value="L-GULONOLACTONE OXIDASE"/>
    <property type="match status" value="1"/>
</dbReference>
<dbReference type="STRING" id="1032480.MLP_07870"/>
<dbReference type="GO" id="GO:0003885">
    <property type="term" value="F:D-arabinono-1,4-lactone oxidase activity"/>
    <property type="evidence" value="ECO:0007669"/>
    <property type="project" value="InterPro"/>
</dbReference>
<dbReference type="GO" id="GO:0016020">
    <property type="term" value="C:membrane"/>
    <property type="evidence" value="ECO:0007669"/>
    <property type="project" value="InterPro"/>
</dbReference>
<evidence type="ECO:0000259" key="2">
    <source>
        <dbReference type="PROSITE" id="PS51387"/>
    </source>
</evidence>
<dbReference type="HOGENOM" id="CLU_003896_4_3_11"/>
<dbReference type="EMBL" id="AP012204">
    <property type="protein sequence ID" value="BAK33801.1"/>
    <property type="molecule type" value="Genomic_DNA"/>
</dbReference>
<dbReference type="InterPro" id="IPR016166">
    <property type="entry name" value="FAD-bd_PCMH"/>
</dbReference>
<proteinExistence type="predicted"/>
<organism evidence="3 4">
    <name type="scientific">Microlunatus phosphovorus (strain ATCC 700054 / DSM 10555 / JCM 9379 / NBRC 101784 / NCIMB 13414 / VKM Ac-1990 / NM-1)</name>
    <dbReference type="NCBI Taxonomy" id="1032480"/>
    <lineage>
        <taxon>Bacteria</taxon>
        <taxon>Bacillati</taxon>
        <taxon>Actinomycetota</taxon>
        <taxon>Actinomycetes</taxon>
        <taxon>Propionibacteriales</taxon>
        <taxon>Propionibacteriaceae</taxon>
        <taxon>Microlunatus</taxon>
    </lineage>
</organism>
<dbReference type="PIRSF" id="PIRSF000136">
    <property type="entry name" value="LGO_GLO"/>
    <property type="match status" value="1"/>
</dbReference>
<dbReference type="InterPro" id="IPR016167">
    <property type="entry name" value="FAD-bd_PCMH_sub1"/>
</dbReference>